<proteinExistence type="inferred from homology"/>
<dbReference type="InterPro" id="IPR055414">
    <property type="entry name" value="LRR_R13L4/SHOC2-like"/>
</dbReference>
<evidence type="ECO:0000259" key="11">
    <source>
        <dbReference type="Pfam" id="PF23598"/>
    </source>
</evidence>
<accession>A0A9R1Q5R8</accession>
<evidence type="ECO:0000313" key="13">
    <source>
        <dbReference type="Proteomes" id="UP000324705"/>
    </source>
</evidence>
<feature type="domain" description="NB-ARC" evidence="8">
    <location>
        <begin position="177"/>
        <end position="331"/>
    </location>
</feature>
<dbReference type="InterPro" id="IPR058922">
    <property type="entry name" value="WHD_DRP"/>
</dbReference>
<dbReference type="InterPro" id="IPR044974">
    <property type="entry name" value="Disease_R_plants"/>
</dbReference>
<dbReference type="AlphaFoldDB" id="A0A9R1Q5R8"/>
<gene>
    <name evidence="12" type="ORF">TRITD_3Bv1G005520</name>
</gene>
<dbReference type="InterPro" id="IPR002182">
    <property type="entry name" value="NB-ARC"/>
</dbReference>
<sequence length="930" mass="104996">MEVVTGAMGSLLPKLGELLKEEYKLQKGAKKDVQSLTREVASMQAALGKVGQIPRDQLDEQVKLWAGEVRELSYVMEDTIDTFLVRVEGSEPEVNSDGSAFGALMKKMLKLFDKGKTRRQIADAIKDIKDRVQEVAQRRSNYKIDDIVASPPSSTTIDPRLSALYNKITDLVGIDEPREELIKRLEEGGDAIKVVSLAGFGGLGKTTLAKAVYESLRAQFDCAAFVSVSQNPDITRVFKKMLHQLDHKKYAHINEASWDETQLIDELREFLRTKRYLIVIDDIWNIQSWEMIRYALVENSSASRIITTTRDFDIAEQVGGCYNLKPLVLESSKILFHRRIFGSEEKFPEHLAEISMKILKKCGGVPLAIITMASLLAVPSKMLNPSEWYEVYHSIGSGLGDSPSVKNMRMILSLSYYSLPSHLRTCLLYLCVFPEDYEIPRDKLIWKWISEGFIHRKNPDDSLFEVGDRYFFELINRGLIQPCFGYQDIMITHCRLHDMVLDLICFLSSEENFVTILDHMKKSVSSQINIRRLSLRKTKADDQSTHLASMNLSQVRSITAFGTDNSGIPPFSRFGVLRVMDLSGCHLGENSQHDLRALGNLFHLRYLGLEGTSICGLPSEIEKLQFLQVLDVSNNIGLKELPAAVFKLRRLMCLYVDGVCQKLPDGLGNLTSLEVLTTICGHGNIIQELHKLSRLRVLHIWLYDFSLEFEEAFVECLCKLQNIETIYFQAGCSFGSMDLLGKRWVPPRHLHSFDSCLLGQFPGVPEWINRDHSNLSNLCELRLFVMVLQQEDISVIGRLPSLRSLYIMSSHQTERPLLIGADGYRSMKAFNLSCVYSGQVLVFQQGALPNATAVELDTGVWLPRDGGFDLGLGNLMSLGQLSLTIRRDGVTVAEAREMEAVQRHALDVHPNRPNTTFQMEPPIPDHLSDH</sequence>
<dbReference type="PANTHER" id="PTHR23155:SF1201">
    <property type="entry name" value="OS02G0301800 PROTEIN"/>
    <property type="match status" value="1"/>
</dbReference>
<dbReference type="GO" id="GO:0042742">
    <property type="term" value="P:defense response to bacterium"/>
    <property type="evidence" value="ECO:0007669"/>
    <property type="project" value="UniProtKB-ARBA"/>
</dbReference>
<dbReference type="Gramene" id="TRITD3Bv1G005520.1">
    <property type="protein sequence ID" value="TRITD3Bv1G005520.1"/>
    <property type="gene ID" value="TRITD3Bv1G005520"/>
</dbReference>
<dbReference type="InterPro" id="IPR027417">
    <property type="entry name" value="P-loop_NTPase"/>
</dbReference>
<keyword evidence="3" id="KW-0677">Repeat</keyword>
<dbReference type="InterPro" id="IPR032675">
    <property type="entry name" value="LRR_dom_sf"/>
</dbReference>
<comment type="similarity">
    <text evidence="1">Belongs to the disease resistance NB-LRR family.</text>
</comment>
<name>A0A9R1Q5R8_TRITD</name>
<feature type="region of interest" description="Disordered" evidence="7">
    <location>
        <begin position="909"/>
        <end position="930"/>
    </location>
</feature>
<evidence type="ECO:0000256" key="5">
    <source>
        <dbReference type="ARBA" id="ARBA00022821"/>
    </source>
</evidence>
<dbReference type="FunFam" id="1.10.10.10:FF:000322">
    <property type="entry name" value="Probable disease resistance protein At1g63360"/>
    <property type="match status" value="1"/>
</dbReference>
<keyword evidence="4" id="KW-0547">Nucleotide-binding</keyword>
<keyword evidence="13" id="KW-1185">Reference proteome</keyword>
<dbReference type="Pfam" id="PF23559">
    <property type="entry name" value="WHD_DRP"/>
    <property type="match status" value="1"/>
</dbReference>
<evidence type="ECO:0000313" key="12">
    <source>
        <dbReference type="EMBL" id="VAH71032.1"/>
    </source>
</evidence>
<dbReference type="SUPFAM" id="SSF52058">
    <property type="entry name" value="L domain-like"/>
    <property type="match status" value="1"/>
</dbReference>
<evidence type="ECO:0000259" key="9">
    <source>
        <dbReference type="Pfam" id="PF18052"/>
    </source>
</evidence>
<dbReference type="Gene3D" id="1.20.5.4130">
    <property type="match status" value="1"/>
</dbReference>
<feature type="domain" description="Disease resistance R13L4/SHOC-2-like LRR" evidence="11">
    <location>
        <begin position="554"/>
        <end position="914"/>
    </location>
</feature>
<dbReference type="CDD" id="cd14798">
    <property type="entry name" value="RX-CC_like"/>
    <property type="match status" value="1"/>
</dbReference>
<protein>
    <submittedName>
        <fullName evidence="12">Uncharacterized protein</fullName>
    </submittedName>
</protein>
<dbReference type="InterPro" id="IPR038005">
    <property type="entry name" value="RX-like_CC"/>
</dbReference>
<dbReference type="Gene3D" id="3.80.10.10">
    <property type="entry name" value="Ribonuclease Inhibitor"/>
    <property type="match status" value="1"/>
</dbReference>
<evidence type="ECO:0000256" key="4">
    <source>
        <dbReference type="ARBA" id="ARBA00022741"/>
    </source>
</evidence>
<dbReference type="OMA" id="HAELETM"/>
<dbReference type="Gene3D" id="3.40.50.300">
    <property type="entry name" value="P-loop containing nucleotide triphosphate hydrolases"/>
    <property type="match status" value="1"/>
</dbReference>
<dbReference type="GO" id="GO:0043531">
    <property type="term" value="F:ADP binding"/>
    <property type="evidence" value="ECO:0007669"/>
    <property type="project" value="InterPro"/>
</dbReference>
<evidence type="ECO:0000256" key="1">
    <source>
        <dbReference type="ARBA" id="ARBA00008894"/>
    </source>
</evidence>
<dbReference type="InterPro" id="IPR042197">
    <property type="entry name" value="Apaf_helical"/>
</dbReference>
<evidence type="ECO:0000256" key="7">
    <source>
        <dbReference type="SAM" id="MobiDB-lite"/>
    </source>
</evidence>
<dbReference type="EMBL" id="LT934116">
    <property type="protein sequence ID" value="VAH71032.1"/>
    <property type="molecule type" value="Genomic_DNA"/>
</dbReference>
<evidence type="ECO:0000256" key="2">
    <source>
        <dbReference type="ARBA" id="ARBA00022614"/>
    </source>
</evidence>
<evidence type="ECO:0000259" key="10">
    <source>
        <dbReference type="Pfam" id="PF23559"/>
    </source>
</evidence>
<dbReference type="PRINTS" id="PR00364">
    <property type="entry name" value="DISEASERSIST"/>
</dbReference>
<feature type="domain" description="Disease resistance N-terminal" evidence="9">
    <location>
        <begin position="7"/>
        <end position="91"/>
    </location>
</feature>
<dbReference type="SUPFAM" id="SSF52540">
    <property type="entry name" value="P-loop containing nucleoside triphosphate hydrolases"/>
    <property type="match status" value="1"/>
</dbReference>
<dbReference type="GO" id="GO:0002758">
    <property type="term" value="P:innate immune response-activating signaling pathway"/>
    <property type="evidence" value="ECO:0007669"/>
    <property type="project" value="UniProtKB-ARBA"/>
</dbReference>
<organism evidence="12 13">
    <name type="scientific">Triticum turgidum subsp. durum</name>
    <name type="common">Durum wheat</name>
    <name type="synonym">Triticum durum</name>
    <dbReference type="NCBI Taxonomy" id="4567"/>
    <lineage>
        <taxon>Eukaryota</taxon>
        <taxon>Viridiplantae</taxon>
        <taxon>Streptophyta</taxon>
        <taxon>Embryophyta</taxon>
        <taxon>Tracheophyta</taxon>
        <taxon>Spermatophyta</taxon>
        <taxon>Magnoliopsida</taxon>
        <taxon>Liliopsida</taxon>
        <taxon>Poales</taxon>
        <taxon>Poaceae</taxon>
        <taxon>BOP clade</taxon>
        <taxon>Pooideae</taxon>
        <taxon>Triticodae</taxon>
        <taxon>Triticeae</taxon>
        <taxon>Triticinae</taxon>
        <taxon>Triticum</taxon>
    </lineage>
</organism>
<dbReference type="Pfam" id="PF23598">
    <property type="entry name" value="LRR_14"/>
    <property type="match status" value="1"/>
</dbReference>
<dbReference type="FunFam" id="3.40.50.300:FF:001091">
    <property type="entry name" value="Probable disease resistance protein At1g61300"/>
    <property type="match status" value="1"/>
</dbReference>
<keyword evidence="2" id="KW-0433">Leucine-rich repeat</keyword>
<feature type="domain" description="Disease resistance protein winged helix" evidence="10">
    <location>
        <begin position="432"/>
        <end position="504"/>
    </location>
</feature>
<dbReference type="InterPro" id="IPR036388">
    <property type="entry name" value="WH-like_DNA-bd_sf"/>
</dbReference>
<dbReference type="Proteomes" id="UP000324705">
    <property type="component" value="Chromosome 3B"/>
</dbReference>
<dbReference type="Gene3D" id="1.10.8.430">
    <property type="entry name" value="Helical domain of apoptotic protease-activating factors"/>
    <property type="match status" value="1"/>
</dbReference>
<keyword evidence="6" id="KW-0175">Coiled coil</keyword>
<evidence type="ECO:0000256" key="3">
    <source>
        <dbReference type="ARBA" id="ARBA00022737"/>
    </source>
</evidence>
<dbReference type="Gene3D" id="1.10.10.10">
    <property type="entry name" value="Winged helix-like DNA-binding domain superfamily/Winged helix DNA-binding domain"/>
    <property type="match status" value="1"/>
</dbReference>
<keyword evidence="5" id="KW-0611">Plant defense</keyword>
<dbReference type="Pfam" id="PF00931">
    <property type="entry name" value="NB-ARC"/>
    <property type="match status" value="1"/>
</dbReference>
<evidence type="ECO:0000256" key="6">
    <source>
        <dbReference type="ARBA" id="ARBA00023054"/>
    </source>
</evidence>
<dbReference type="InterPro" id="IPR041118">
    <property type="entry name" value="Rx_N"/>
</dbReference>
<dbReference type="GO" id="GO:0009626">
    <property type="term" value="P:plant-type hypersensitive response"/>
    <property type="evidence" value="ECO:0007669"/>
    <property type="project" value="UniProtKB-ARBA"/>
</dbReference>
<dbReference type="PANTHER" id="PTHR23155">
    <property type="entry name" value="DISEASE RESISTANCE PROTEIN RP"/>
    <property type="match status" value="1"/>
</dbReference>
<evidence type="ECO:0000259" key="8">
    <source>
        <dbReference type="Pfam" id="PF00931"/>
    </source>
</evidence>
<dbReference type="Pfam" id="PF18052">
    <property type="entry name" value="Rx_N"/>
    <property type="match status" value="1"/>
</dbReference>
<reference evidence="12 13" key="1">
    <citation type="submission" date="2017-09" db="EMBL/GenBank/DDBJ databases">
        <authorList>
            <consortium name="International Durum Wheat Genome Sequencing Consortium (IDWGSC)"/>
            <person name="Milanesi L."/>
        </authorList>
    </citation>
    <scope>NUCLEOTIDE SEQUENCE [LARGE SCALE GENOMIC DNA]</scope>
    <source>
        <strain evidence="13">cv. Svevo</strain>
    </source>
</reference>